<dbReference type="Proteomes" id="UP000663836">
    <property type="component" value="Unassembled WGS sequence"/>
</dbReference>
<evidence type="ECO:0000259" key="1">
    <source>
        <dbReference type="Pfam" id="PF10551"/>
    </source>
</evidence>
<protein>
    <recommendedName>
        <fullName evidence="1">MULE transposase domain-containing protein</fullName>
    </recommendedName>
</protein>
<dbReference type="PANTHER" id="PTHR31569:SF4">
    <property type="entry name" value="SWIM-TYPE DOMAIN-CONTAINING PROTEIN"/>
    <property type="match status" value="1"/>
</dbReference>
<dbReference type="AlphaFoldDB" id="A0A819Z9B5"/>
<comment type="caution">
    <text evidence="2">The sequence shown here is derived from an EMBL/GenBank/DDBJ whole genome shotgun (WGS) entry which is preliminary data.</text>
</comment>
<dbReference type="InterPro" id="IPR052579">
    <property type="entry name" value="Zinc_finger_SWIM"/>
</dbReference>
<dbReference type="EMBL" id="CAJOBD010010929">
    <property type="protein sequence ID" value="CAF4160181.1"/>
    <property type="molecule type" value="Genomic_DNA"/>
</dbReference>
<dbReference type="PANTHER" id="PTHR31569">
    <property type="entry name" value="SWIM-TYPE DOMAIN-CONTAINING PROTEIN"/>
    <property type="match status" value="1"/>
</dbReference>
<dbReference type="InterPro" id="IPR018289">
    <property type="entry name" value="MULE_transposase_dom"/>
</dbReference>
<feature type="non-terminal residue" evidence="2">
    <location>
        <position position="1"/>
    </location>
</feature>
<reference evidence="2" key="1">
    <citation type="submission" date="2021-02" db="EMBL/GenBank/DDBJ databases">
        <authorList>
            <person name="Nowell W R."/>
        </authorList>
    </citation>
    <scope>NUCLEOTIDE SEQUENCE</scope>
</reference>
<evidence type="ECO:0000313" key="2">
    <source>
        <dbReference type="EMBL" id="CAF4160181.1"/>
    </source>
</evidence>
<name>A0A819Z9B5_9BILA</name>
<gene>
    <name evidence="2" type="ORF">JBS370_LOCUS34456</name>
</gene>
<evidence type="ECO:0000313" key="3">
    <source>
        <dbReference type="Proteomes" id="UP000663836"/>
    </source>
</evidence>
<sequence>QCNIWNADGTFKTAPKLFCQAYTIHAHNEYSMKPIIYAALSEKNEHTYLTLLEAILAYAQMHNINLSPTSILIDFETSAFNAFKKNFPNANILFCHFHFAKNIMKHFKKIRLPEELKKEIVKREIANILSLPLLPPNKINAAFHDSVDVLQYVNPNFQTFLNYVEKTYIINARFNPLNWNHYATLTDRPRTNNQ</sequence>
<feature type="domain" description="MULE transposase" evidence="1">
    <location>
        <begin position="5"/>
        <end position="102"/>
    </location>
</feature>
<dbReference type="Pfam" id="PF10551">
    <property type="entry name" value="MULE"/>
    <property type="match status" value="1"/>
</dbReference>
<proteinExistence type="predicted"/>
<accession>A0A819Z9B5</accession>
<organism evidence="2 3">
    <name type="scientific">Rotaria sordida</name>
    <dbReference type="NCBI Taxonomy" id="392033"/>
    <lineage>
        <taxon>Eukaryota</taxon>
        <taxon>Metazoa</taxon>
        <taxon>Spiralia</taxon>
        <taxon>Gnathifera</taxon>
        <taxon>Rotifera</taxon>
        <taxon>Eurotatoria</taxon>
        <taxon>Bdelloidea</taxon>
        <taxon>Philodinida</taxon>
        <taxon>Philodinidae</taxon>
        <taxon>Rotaria</taxon>
    </lineage>
</organism>